<evidence type="ECO:0000313" key="3">
    <source>
        <dbReference type="Proteomes" id="UP000018291"/>
    </source>
</evidence>
<sequence length="111" mass="11986">MWVPTRLLFPSTWQSCVLPSSFGPSGREPGSSTPWSTITSSDLQPRLCLTVSTSQERPIPTNALIVNTPTPTPTLTSTMPLMELPGDSRPSPTLETGNDDATLGRRRVCCV</sequence>
<dbReference type="STRING" id="1229780.BN381_350012"/>
<feature type="region of interest" description="Disordered" evidence="1">
    <location>
        <begin position="20"/>
        <end position="39"/>
    </location>
</feature>
<organism evidence="2 3">
    <name type="scientific">Candidatus Neomicrothrix parvicella RN1</name>
    <dbReference type="NCBI Taxonomy" id="1229780"/>
    <lineage>
        <taxon>Bacteria</taxon>
        <taxon>Bacillati</taxon>
        <taxon>Actinomycetota</taxon>
        <taxon>Acidimicrobiia</taxon>
        <taxon>Acidimicrobiales</taxon>
        <taxon>Microthrixaceae</taxon>
        <taxon>Candidatus Neomicrothrix</taxon>
    </lineage>
</organism>
<evidence type="ECO:0000256" key="1">
    <source>
        <dbReference type="SAM" id="MobiDB-lite"/>
    </source>
</evidence>
<dbReference type="Proteomes" id="UP000018291">
    <property type="component" value="Unassembled WGS sequence"/>
</dbReference>
<keyword evidence="3" id="KW-1185">Reference proteome</keyword>
<proteinExistence type="predicted"/>
<accession>R4Z613</accession>
<feature type="compositionally biased region" description="Polar residues" evidence="1">
    <location>
        <begin position="30"/>
        <end position="39"/>
    </location>
</feature>
<reference evidence="2 3" key="1">
    <citation type="journal article" date="2013" name="ISME J.">
        <title>Metabolic model for the filamentous 'Candidatus Microthrix parvicella' based on genomic and metagenomic analyses.</title>
        <authorList>
            <person name="Jon McIlroy S."/>
            <person name="Kristiansen R."/>
            <person name="Albertsen M."/>
            <person name="Michael Karst S."/>
            <person name="Rossetti S."/>
            <person name="Lund Nielsen J."/>
            <person name="Tandoi V."/>
            <person name="James Seviour R."/>
            <person name="Nielsen P.H."/>
        </authorList>
    </citation>
    <scope>NUCLEOTIDE SEQUENCE [LARGE SCALE GENOMIC DNA]</scope>
    <source>
        <strain evidence="2 3">RN1</strain>
    </source>
</reference>
<dbReference type="AlphaFoldDB" id="R4Z613"/>
<name>R4Z613_9ACTN</name>
<dbReference type="EMBL" id="CANL01000029">
    <property type="protein sequence ID" value="CCM64152.1"/>
    <property type="molecule type" value="Genomic_DNA"/>
</dbReference>
<feature type="compositionally biased region" description="Low complexity" evidence="1">
    <location>
        <begin position="73"/>
        <end position="85"/>
    </location>
</feature>
<evidence type="ECO:0000313" key="2">
    <source>
        <dbReference type="EMBL" id="CCM64152.1"/>
    </source>
</evidence>
<protein>
    <submittedName>
        <fullName evidence="2">Uncharacterized protein</fullName>
    </submittedName>
</protein>
<dbReference type="HOGENOM" id="CLU_2153758_0_0_11"/>
<feature type="region of interest" description="Disordered" evidence="1">
    <location>
        <begin position="61"/>
        <end position="111"/>
    </location>
</feature>
<comment type="caution">
    <text evidence="2">The sequence shown here is derived from an EMBL/GenBank/DDBJ whole genome shotgun (WGS) entry which is preliminary data.</text>
</comment>
<gene>
    <name evidence="2" type="ORF">BN381_350012</name>
</gene>